<dbReference type="SUPFAM" id="SSF81901">
    <property type="entry name" value="HCP-like"/>
    <property type="match status" value="1"/>
</dbReference>
<feature type="region of interest" description="Disordered" evidence="1">
    <location>
        <begin position="140"/>
        <end position="171"/>
    </location>
</feature>
<dbReference type="RefSeq" id="WP_176352566.1">
    <property type="nucleotide sequence ID" value="NZ_JABWDU010000002.1"/>
</dbReference>
<gene>
    <name evidence="2" type="ORF">HT585_08865</name>
</gene>
<dbReference type="SMART" id="SM00671">
    <property type="entry name" value="SEL1"/>
    <property type="match status" value="2"/>
</dbReference>
<dbReference type="Gene3D" id="1.25.40.10">
    <property type="entry name" value="Tetratricopeptide repeat domain"/>
    <property type="match status" value="1"/>
</dbReference>
<dbReference type="InterPro" id="IPR050767">
    <property type="entry name" value="Sel1_AlgK"/>
</dbReference>
<protein>
    <submittedName>
        <fullName evidence="2">Sel1 repeat family protein</fullName>
    </submittedName>
</protein>
<keyword evidence="3" id="KW-1185">Reference proteome</keyword>
<evidence type="ECO:0000313" key="2">
    <source>
        <dbReference type="EMBL" id="NVD38964.1"/>
    </source>
</evidence>
<dbReference type="InterPro" id="IPR011990">
    <property type="entry name" value="TPR-like_helical_dom_sf"/>
</dbReference>
<reference evidence="2 3" key="1">
    <citation type="submission" date="2020-06" db="EMBL/GenBank/DDBJ databases">
        <authorList>
            <person name="Grouzdev D.S."/>
        </authorList>
    </citation>
    <scope>NUCLEOTIDE SEQUENCE [LARGE SCALE GENOMIC DNA]</scope>
    <source>
        <strain evidence="2 3">HO-A22</strain>
    </source>
</reference>
<dbReference type="Proteomes" id="UP000520198">
    <property type="component" value="Unassembled WGS sequence"/>
</dbReference>
<dbReference type="PANTHER" id="PTHR11102:SF160">
    <property type="entry name" value="ERAD-ASSOCIATED E3 UBIQUITIN-PROTEIN LIGASE COMPONENT HRD3"/>
    <property type="match status" value="1"/>
</dbReference>
<accession>A0A7Y6Q4M4</accession>
<dbReference type="EMBL" id="JABWDU010000002">
    <property type="protein sequence ID" value="NVD38964.1"/>
    <property type="molecule type" value="Genomic_DNA"/>
</dbReference>
<evidence type="ECO:0000313" key="3">
    <source>
        <dbReference type="Proteomes" id="UP000520198"/>
    </source>
</evidence>
<organism evidence="2 3">
    <name type="scientific">Ensifer oleiphilus</name>
    <dbReference type="NCBI Taxonomy" id="2742698"/>
    <lineage>
        <taxon>Bacteria</taxon>
        <taxon>Pseudomonadati</taxon>
        <taxon>Pseudomonadota</taxon>
        <taxon>Alphaproteobacteria</taxon>
        <taxon>Hyphomicrobiales</taxon>
        <taxon>Rhizobiaceae</taxon>
        <taxon>Sinorhizobium/Ensifer group</taxon>
        <taxon>Ensifer</taxon>
    </lineage>
</organism>
<dbReference type="InterPro" id="IPR006597">
    <property type="entry name" value="Sel1-like"/>
</dbReference>
<dbReference type="PANTHER" id="PTHR11102">
    <property type="entry name" value="SEL-1-LIKE PROTEIN"/>
    <property type="match status" value="1"/>
</dbReference>
<evidence type="ECO:0000256" key="1">
    <source>
        <dbReference type="SAM" id="MobiDB-lite"/>
    </source>
</evidence>
<sequence>MIQNAVRRLKTIFTPRLSAANVSPRLLELATSGNLDAQAVLGEIYFNDGREENYAASYHWNGQAARQGHAASQARLATIYHQGLGIEPDPQEALRWWRSAARKGHDGARQAIDRHNRDDGGVDLNTAPAGFCAALDARGRHRGAAKGTPADSLSPQALEISEEEQIDGGRS</sequence>
<proteinExistence type="predicted"/>
<dbReference type="AlphaFoldDB" id="A0A7Y6Q4M4"/>
<dbReference type="Pfam" id="PF08238">
    <property type="entry name" value="Sel1"/>
    <property type="match status" value="2"/>
</dbReference>
<name>A0A7Y6Q4M4_9HYPH</name>
<comment type="caution">
    <text evidence="2">The sequence shown here is derived from an EMBL/GenBank/DDBJ whole genome shotgun (WGS) entry which is preliminary data.</text>
</comment>
<feature type="compositionally biased region" description="Acidic residues" evidence="1">
    <location>
        <begin position="160"/>
        <end position="171"/>
    </location>
</feature>